<evidence type="ECO:0000313" key="3">
    <source>
        <dbReference type="EMBL" id="KAL1501556.1"/>
    </source>
</evidence>
<dbReference type="Pfam" id="PF11669">
    <property type="entry name" value="WBP-1"/>
    <property type="match status" value="1"/>
</dbReference>
<dbReference type="EMBL" id="JBDJPC010000005">
    <property type="protein sequence ID" value="KAL1501556.1"/>
    <property type="molecule type" value="Genomic_DNA"/>
</dbReference>
<gene>
    <name evidence="3" type="ORF">ABEB36_006857</name>
</gene>
<feature type="signal peptide" evidence="2">
    <location>
        <begin position="1"/>
        <end position="23"/>
    </location>
</feature>
<keyword evidence="4" id="KW-1185">Reference proteome</keyword>
<sequence length="99" mass="11654">MYSSMKITIFSCFYVVVITKVSAEYYCESAICDVTIEYCCGENKCCKKTVEVWYYWAVMLLVFIVLIIAACFYMKRLRNKYSSYSKLEQKFDEVITTQA</sequence>
<feature type="chain" id="PRO_5044766593" evidence="2">
    <location>
        <begin position="24"/>
        <end position="99"/>
    </location>
</feature>
<evidence type="ECO:0000256" key="1">
    <source>
        <dbReference type="SAM" id="Phobius"/>
    </source>
</evidence>
<keyword evidence="2" id="KW-0732">Signal</keyword>
<accession>A0ABD1ES08</accession>
<evidence type="ECO:0000313" key="4">
    <source>
        <dbReference type="Proteomes" id="UP001566132"/>
    </source>
</evidence>
<keyword evidence="1" id="KW-0812">Transmembrane</keyword>
<reference evidence="3 4" key="1">
    <citation type="submission" date="2024-05" db="EMBL/GenBank/DDBJ databases">
        <title>Genetic variation in Jamaican populations of the coffee berry borer (Hypothenemus hampei).</title>
        <authorList>
            <person name="Errbii M."/>
            <person name="Myrie A."/>
        </authorList>
    </citation>
    <scope>NUCLEOTIDE SEQUENCE [LARGE SCALE GENOMIC DNA]</scope>
    <source>
        <strain evidence="3">JA-Hopewell-2020-01-JO</strain>
        <tissue evidence="3">Whole body</tissue>
    </source>
</reference>
<protein>
    <submittedName>
        <fullName evidence="3">Uncharacterized protein</fullName>
    </submittedName>
</protein>
<dbReference type="InterPro" id="IPR021684">
    <property type="entry name" value="WBP1-like"/>
</dbReference>
<evidence type="ECO:0000256" key="2">
    <source>
        <dbReference type="SAM" id="SignalP"/>
    </source>
</evidence>
<proteinExistence type="predicted"/>
<keyword evidence="1" id="KW-1133">Transmembrane helix</keyword>
<name>A0ABD1ES08_HYPHA</name>
<dbReference type="Proteomes" id="UP001566132">
    <property type="component" value="Unassembled WGS sequence"/>
</dbReference>
<comment type="caution">
    <text evidence="3">The sequence shown here is derived from an EMBL/GenBank/DDBJ whole genome shotgun (WGS) entry which is preliminary data.</text>
</comment>
<organism evidence="3 4">
    <name type="scientific">Hypothenemus hampei</name>
    <name type="common">Coffee berry borer</name>
    <dbReference type="NCBI Taxonomy" id="57062"/>
    <lineage>
        <taxon>Eukaryota</taxon>
        <taxon>Metazoa</taxon>
        <taxon>Ecdysozoa</taxon>
        <taxon>Arthropoda</taxon>
        <taxon>Hexapoda</taxon>
        <taxon>Insecta</taxon>
        <taxon>Pterygota</taxon>
        <taxon>Neoptera</taxon>
        <taxon>Endopterygota</taxon>
        <taxon>Coleoptera</taxon>
        <taxon>Polyphaga</taxon>
        <taxon>Cucujiformia</taxon>
        <taxon>Curculionidae</taxon>
        <taxon>Scolytinae</taxon>
        <taxon>Hypothenemus</taxon>
    </lineage>
</organism>
<feature type="transmembrane region" description="Helical" evidence="1">
    <location>
        <begin position="53"/>
        <end position="74"/>
    </location>
</feature>
<keyword evidence="1" id="KW-0472">Membrane</keyword>
<dbReference type="AlphaFoldDB" id="A0ABD1ES08"/>